<sequence>MDNLREQLDAILRDPSKRYKHKLERLAFHVRNHLSRLKEYTRHRDNQLLALQRQGQSGSLWIPVELELPPVGTMLAFWNTRLNSWEQRGISGDHPTGKDSHALKSWLDAEQLTHWQRIYPPDTVMQKQRERLEKESLDGNGNTID</sequence>
<name>A0A1H6DVU5_9GAMM</name>
<dbReference type="RefSeq" id="WP_104005995.1">
    <property type="nucleotide sequence ID" value="NZ_FNVQ01000012.1"/>
</dbReference>
<evidence type="ECO:0000313" key="2">
    <source>
        <dbReference type="Proteomes" id="UP000236745"/>
    </source>
</evidence>
<dbReference type="EMBL" id="FNVQ01000012">
    <property type="protein sequence ID" value="SEG89391.1"/>
    <property type="molecule type" value="Genomic_DNA"/>
</dbReference>
<dbReference type="Proteomes" id="UP000236745">
    <property type="component" value="Unassembled WGS sequence"/>
</dbReference>
<accession>A0A1H6DVU5</accession>
<gene>
    <name evidence="1" type="ORF">SAMN05444390_11211</name>
</gene>
<proteinExistence type="predicted"/>
<reference evidence="1 2" key="1">
    <citation type="submission" date="2016-10" db="EMBL/GenBank/DDBJ databases">
        <authorList>
            <person name="de Groot N.N."/>
        </authorList>
    </citation>
    <scope>NUCLEOTIDE SEQUENCE [LARGE SCALE GENOMIC DNA]</scope>
    <source>
        <strain evidence="1 2">DSM 22012</strain>
    </source>
</reference>
<evidence type="ECO:0000313" key="1">
    <source>
        <dbReference type="EMBL" id="SEG89391.1"/>
    </source>
</evidence>
<dbReference type="AlphaFoldDB" id="A0A1H6DVU5"/>
<keyword evidence="2" id="KW-1185">Reference proteome</keyword>
<protein>
    <submittedName>
        <fullName evidence="1">Uncharacterized protein</fullName>
    </submittedName>
</protein>
<organism evidence="1 2">
    <name type="scientific">Marinobacterium lutimaris</name>
    <dbReference type="NCBI Taxonomy" id="568106"/>
    <lineage>
        <taxon>Bacteria</taxon>
        <taxon>Pseudomonadati</taxon>
        <taxon>Pseudomonadota</taxon>
        <taxon>Gammaproteobacteria</taxon>
        <taxon>Oceanospirillales</taxon>
        <taxon>Oceanospirillaceae</taxon>
        <taxon>Marinobacterium</taxon>
    </lineage>
</organism>